<organism evidence="1 2">
    <name type="scientific">Setomelanomma holmii</name>
    <dbReference type="NCBI Taxonomy" id="210430"/>
    <lineage>
        <taxon>Eukaryota</taxon>
        <taxon>Fungi</taxon>
        <taxon>Dikarya</taxon>
        <taxon>Ascomycota</taxon>
        <taxon>Pezizomycotina</taxon>
        <taxon>Dothideomycetes</taxon>
        <taxon>Pleosporomycetidae</taxon>
        <taxon>Pleosporales</taxon>
        <taxon>Pleosporineae</taxon>
        <taxon>Phaeosphaeriaceae</taxon>
        <taxon>Setomelanomma</taxon>
    </lineage>
</organism>
<gene>
    <name evidence="1" type="ORF">EK21DRAFT_109828</name>
</gene>
<evidence type="ECO:0000313" key="1">
    <source>
        <dbReference type="EMBL" id="KAF2032449.1"/>
    </source>
</evidence>
<reference evidence="1" key="1">
    <citation type="journal article" date="2020" name="Stud. Mycol.">
        <title>101 Dothideomycetes genomes: a test case for predicting lifestyles and emergence of pathogens.</title>
        <authorList>
            <person name="Haridas S."/>
            <person name="Albert R."/>
            <person name="Binder M."/>
            <person name="Bloem J."/>
            <person name="Labutti K."/>
            <person name="Salamov A."/>
            <person name="Andreopoulos B."/>
            <person name="Baker S."/>
            <person name="Barry K."/>
            <person name="Bills G."/>
            <person name="Bluhm B."/>
            <person name="Cannon C."/>
            <person name="Castanera R."/>
            <person name="Culley D."/>
            <person name="Daum C."/>
            <person name="Ezra D."/>
            <person name="Gonzalez J."/>
            <person name="Henrissat B."/>
            <person name="Kuo A."/>
            <person name="Liang C."/>
            <person name="Lipzen A."/>
            <person name="Lutzoni F."/>
            <person name="Magnuson J."/>
            <person name="Mondo S."/>
            <person name="Nolan M."/>
            <person name="Ohm R."/>
            <person name="Pangilinan J."/>
            <person name="Park H.-J."/>
            <person name="Ramirez L."/>
            <person name="Alfaro M."/>
            <person name="Sun H."/>
            <person name="Tritt A."/>
            <person name="Yoshinaga Y."/>
            <person name="Zwiers L.-H."/>
            <person name="Turgeon B."/>
            <person name="Goodwin S."/>
            <person name="Spatafora J."/>
            <person name="Crous P."/>
            <person name="Grigoriev I."/>
        </authorList>
    </citation>
    <scope>NUCLEOTIDE SEQUENCE</scope>
    <source>
        <strain evidence="1">CBS 110217</strain>
    </source>
</reference>
<evidence type="ECO:0008006" key="3">
    <source>
        <dbReference type="Google" id="ProtNLM"/>
    </source>
</evidence>
<comment type="caution">
    <text evidence="1">The sequence shown here is derived from an EMBL/GenBank/DDBJ whole genome shotgun (WGS) entry which is preliminary data.</text>
</comment>
<protein>
    <recommendedName>
        <fullName evidence="3">F-box domain-containing protein</fullName>
    </recommendedName>
</protein>
<keyword evidence="2" id="KW-1185">Reference proteome</keyword>
<name>A0A9P4HDX1_9PLEO</name>
<dbReference type="Proteomes" id="UP000799777">
    <property type="component" value="Unassembled WGS sequence"/>
</dbReference>
<dbReference type="EMBL" id="ML978172">
    <property type="protein sequence ID" value="KAF2032449.1"/>
    <property type="molecule type" value="Genomic_DNA"/>
</dbReference>
<evidence type="ECO:0000313" key="2">
    <source>
        <dbReference type="Proteomes" id="UP000799777"/>
    </source>
</evidence>
<dbReference type="OrthoDB" id="3800118at2759"/>
<accession>A0A9P4HDX1</accession>
<dbReference type="AlphaFoldDB" id="A0A9P4HDX1"/>
<proteinExistence type="predicted"/>
<sequence length="280" mass="31615">MSHPMTHQTSRLQVLPPELIAQIARNVDDTTLIAFAATTRGIRTKSYHIYGDRLFCTVKFCIYPNTVQALVDISYTPHLVQFIRHVGFGTEDVGLLDPLHDGHYRQGRTPHRSASRIQADEYEQLLVERTKCDIGTIALALKKLPNLEVIIVGHQFLLDVQCIRSSWGASDLHAFECPSGHCFGTIVAKPLPVVYWTFEEAIQRMETNSRNVQLGVSLDQKDLNMLTERSDFYLWNESEYGSDHVTSLRLVLGPRDDDLTSIKVKHLVESALYGSCESAM</sequence>